<dbReference type="STRING" id="1915074.SPHI_03400"/>
<keyword evidence="4" id="KW-0443">Lipid metabolism</keyword>
<reference evidence="11 12" key="1">
    <citation type="submission" date="2016-11" db="EMBL/GenBank/DDBJ databases">
        <title>Genome sequence of Sphingomonas jeddahensis G39.</title>
        <authorList>
            <person name="Poehlein A."/>
            <person name="Wuebbeler J.H."/>
            <person name="Steinbuechel A."/>
            <person name="Daniel R."/>
        </authorList>
    </citation>
    <scope>NUCLEOTIDE SEQUENCE [LARGE SCALE GENOMIC DNA]</scope>
    <source>
        <strain evidence="11 12">G39</strain>
    </source>
</reference>
<evidence type="ECO:0000256" key="3">
    <source>
        <dbReference type="ARBA" id="ARBA00022801"/>
    </source>
</evidence>
<dbReference type="InterPro" id="IPR029069">
    <property type="entry name" value="HotDog_dom_sf"/>
</dbReference>
<name>A0A1V2EYZ8_9SPHN</name>
<keyword evidence="12" id="KW-1185">Reference proteome</keyword>
<evidence type="ECO:0000256" key="7">
    <source>
        <dbReference type="ARBA" id="ARBA00071120"/>
    </source>
</evidence>
<dbReference type="GO" id="GO:0047617">
    <property type="term" value="F:fatty acyl-CoA hydrolase activity"/>
    <property type="evidence" value="ECO:0007669"/>
    <property type="project" value="UniProtKB-EC"/>
</dbReference>
<evidence type="ECO:0000256" key="4">
    <source>
        <dbReference type="ARBA" id="ARBA00023098"/>
    </source>
</evidence>
<dbReference type="Pfam" id="PF13622">
    <property type="entry name" value="4HBT_3"/>
    <property type="match status" value="1"/>
</dbReference>
<evidence type="ECO:0000256" key="1">
    <source>
        <dbReference type="ARBA" id="ARBA00006538"/>
    </source>
</evidence>
<dbReference type="Pfam" id="PF02551">
    <property type="entry name" value="Acyl_CoA_thio"/>
    <property type="match status" value="1"/>
</dbReference>
<evidence type="ECO:0000259" key="10">
    <source>
        <dbReference type="Pfam" id="PF13622"/>
    </source>
</evidence>
<dbReference type="GO" id="GO:0006637">
    <property type="term" value="P:acyl-CoA metabolic process"/>
    <property type="evidence" value="ECO:0007669"/>
    <property type="project" value="InterPro"/>
</dbReference>
<evidence type="ECO:0000256" key="6">
    <source>
        <dbReference type="ARBA" id="ARBA00050943"/>
    </source>
</evidence>
<dbReference type="InterPro" id="IPR025652">
    <property type="entry name" value="TesB_C"/>
</dbReference>
<dbReference type="SUPFAM" id="SSF54637">
    <property type="entry name" value="Thioesterase/thiol ester dehydrase-isomerase"/>
    <property type="match status" value="2"/>
</dbReference>
<evidence type="ECO:0000259" key="9">
    <source>
        <dbReference type="Pfam" id="PF02551"/>
    </source>
</evidence>
<accession>A0A1V2EYZ8</accession>
<evidence type="ECO:0000313" key="12">
    <source>
        <dbReference type="Proteomes" id="UP000188729"/>
    </source>
</evidence>
<feature type="domain" description="Acyl-CoA thioesterase 2 C-terminal" evidence="9">
    <location>
        <begin position="177"/>
        <end position="302"/>
    </location>
</feature>
<feature type="domain" description="Acyl-CoA thioesterase-like N-terminal HotDog" evidence="10">
    <location>
        <begin position="52"/>
        <end position="128"/>
    </location>
</feature>
<dbReference type="InterPro" id="IPR049449">
    <property type="entry name" value="TesB_ACOT8-like_N"/>
</dbReference>
<evidence type="ECO:0000256" key="2">
    <source>
        <dbReference type="ARBA" id="ARBA00011881"/>
    </source>
</evidence>
<dbReference type="FunFam" id="2.40.160.210:FF:000001">
    <property type="entry name" value="Acyl-CoA thioesterase II"/>
    <property type="match status" value="1"/>
</dbReference>
<dbReference type="AlphaFoldDB" id="A0A1V2EYZ8"/>
<protein>
    <recommendedName>
        <fullName evidence="7">Acyl-CoA thioesterase 2</fullName>
        <ecNumber evidence="5">3.1.2.20</ecNumber>
    </recommendedName>
    <alternativeName>
        <fullName evidence="8">Thioesterase II</fullName>
    </alternativeName>
</protein>
<organism evidence="11 12">
    <name type="scientific">Sphingomonas jeddahensis</name>
    <dbReference type="NCBI Taxonomy" id="1915074"/>
    <lineage>
        <taxon>Bacteria</taxon>
        <taxon>Pseudomonadati</taxon>
        <taxon>Pseudomonadota</taxon>
        <taxon>Alphaproteobacteria</taxon>
        <taxon>Sphingomonadales</taxon>
        <taxon>Sphingomonadaceae</taxon>
        <taxon>Sphingomonas</taxon>
    </lineage>
</organism>
<dbReference type="EMBL" id="MPSB01000001">
    <property type="protein sequence ID" value="ONF97705.1"/>
    <property type="molecule type" value="Genomic_DNA"/>
</dbReference>
<comment type="catalytic activity">
    <reaction evidence="6">
        <text>a fatty acyl-CoA + H2O = a fatty acid + CoA + H(+)</text>
        <dbReference type="Rhea" id="RHEA:16781"/>
        <dbReference type="ChEBI" id="CHEBI:15377"/>
        <dbReference type="ChEBI" id="CHEBI:15378"/>
        <dbReference type="ChEBI" id="CHEBI:28868"/>
        <dbReference type="ChEBI" id="CHEBI:57287"/>
        <dbReference type="ChEBI" id="CHEBI:77636"/>
        <dbReference type="EC" id="3.1.2.20"/>
    </reaction>
    <physiologicalReaction direction="left-to-right" evidence="6">
        <dbReference type="Rhea" id="RHEA:16782"/>
    </physiologicalReaction>
</comment>
<dbReference type="EC" id="3.1.2.20" evidence="5"/>
<proteinExistence type="inferred from homology"/>
<dbReference type="Proteomes" id="UP000188729">
    <property type="component" value="Unassembled WGS sequence"/>
</dbReference>
<dbReference type="CDD" id="cd03444">
    <property type="entry name" value="Thioesterase_II_repeat1"/>
    <property type="match status" value="1"/>
</dbReference>
<evidence type="ECO:0000256" key="5">
    <source>
        <dbReference type="ARBA" id="ARBA00038894"/>
    </source>
</evidence>
<gene>
    <name evidence="11" type="primary">tesB</name>
    <name evidence="11" type="ORF">SPHI_03400</name>
</gene>
<dbReference type="CDD" id="cd03445">
    <property type="entry name" value="Thioesterase_II_repeat2"/>
    <property type="match status" value="1"/>
</dbReference>
<sequence length="311" mass="34901">MLRMVPLPVPGRICLTNAPPSPEALAADLVNLLDVEEIDTDLYRGRRAKGGVGRVFGGQVIAQALQAAQRSTDEPKIAHSLHAYFMRPGDENFPIIYRVVRDFEGRSFATRRVIAMQRGAPILNLACSLQMPEEGFHHQDAMPDVPAPETLPTEAELRAKDAVNLPERQRRMVTRPRPIEIRPVYPRKWFNPTPTEPIQHSWFRVVAPIGDDPAMHRAILSYASDMALLGTCMLPHGVNWTTPGFQSASLDHSIWLHEDFRADQWLLYATDSPWAGHARGMNRGQIFTQDGRLVASVAQEGLIRQRTPRAE</sequence>
<comment type="subunit">
    <text evidence="2">Homotetramer.</text>
</comment>
<dbReference type="PANTHER" id="PTHR11066:SF34">
    <property type="entry name" value="ACYL-COENZYME A THIOESTERASE 8"/>
    <property type="match status" value="1"/>
</dbReference>
<evidence type="ECO:0000313" key="11">
    <source>
        <dbReference type="EMBL" id="ONF97705.1"/>
    </source>
</evidence>
<evidence type="ECO:0000256" key="8">
    <source>
        <dbReference type="ARBA" id="ARBA00079653"/>
    </source>
</evidence>
<comment type="similarity">
    <text evidence="1">Belongs to the C/M/P thioester hydrolase family.</text>
</comment>
<dbReference type="Gene3D" id="2.40.160.210">
    <property type="entry name" value="Acyl-CoA thioesterase, double hotdog domain"/>
    <property type="match status" value="1"/>
</dbReference>
<dbReference type="InterPro" id="IPR003703">
    <property type="entry name" value="Acyl_CoA_thio"/>
</dbReference>
<dbReference type="GO" id="GO:0009062">
    <property type="term" value="P:fatty acid catabolic process"/>
    <property type="evidence" value="ECO:0007669"/>
    <property type="project" value="TreeGrafter"/>
</dbReference>
<dbReference type="InterPro" id="IPR042171">
    <property type="entry name" value="Acyl-CoA_hotdog"/>
</dbReference>
<dbReference type="PANTHER" id="PTHR11066">
    <property type="entry name" value="ACYL-COA THIOESTERASE"/>
    <property type="match status" value="1"/>
</dbReference>
<comment type="caution">
    <text evidence="11">The sequence shown here is derived from an EMBL/GenBank/DDBJ whole genome shotgun (WGS) entry which is preliminary data.</text>
</comment>
<keyword evidence="3 11" id="KW-0378">Hydrolase</keyword>